<name>A0AAW0JUN4_QUESU</name>
<keyword evidence="2" id="KW-0762">Sugar transport</keyword>
<sequence>MICCGISLTYLIGAFLNWRTLALNGKLPCSCLVFLSFEGSFMPSTCDLTKMSNCYKVEKKIQALTDMAKIGRKKECEATLQHLRRQNADITLEATEIRLTRNGS</sequence>
<feature type="signal peptide" evidence="3">
    <location>
        <begin position="1"/>
        <end position="22"/>
    </location>
</feature>
<evidence type="ECO:0000256" key="1">
    <source>
        <dbReference type="ARBA" id="ARBA00010992"/>
    </source>
</evidence>
<dbReference type="EMBL" id="PKMF04000457">
    <property type="protein sequence ID" value="KAK7830733.1"/>
    <property type="molecule type" value="Genomic_DNA"/>
</dbReference>
<protein>
    <submittedName>
        <fullName evidence="4">Sugar transporter erd6-like 3</fullName>
    </submittedName>
</protein>
<proteinExistence type="inferred from homology"/>
<dbReference type="Proteomes" id="UP000237347">
    <property type="component" value="Unassembled WGS sequence"/>
</dbReference>
<keyword evidence="3" id="KW-0732">Signal</keyword>
<dbReference type="GO" id="GO:0022857">
    <property type="term" value="F:transmembrane transporter activity"/>
    <property type="evidence" value="ECO:0007669"/>
    <property type="project" value="TreeGrafter"/>
</dbReference>
<dbReference type="PANTHER" id="PTHR48021:SF25">
    <property type="entry name" value="SUGAR TRANSPORTER ERD6-LIKE 5"/>
    <property type="match status" value="1"/>
</dbReference>
<evidence type="ECO:0000256" key="2">
    <source>
        <dbReference type="ARBA" id="ARBA00022597"/>
    </source>
</evidence>
<accession>A0AAW0JUN4</accession>
<dbReference type="PANTHER" id="PTHR48021">
    <property type="match status" value="1"/>
</dbReference>
<dbReference type="AlphaFoldDB" id="A0AAW0JUN4"/>
<evidence type="ECO:0000313" key="4">
    <source>
        <dbReference type="EMBL" id="KAK7830733.1"/>
    </source>
</evidence>
<dbReference type="InterPro" id="IPR050549">
    <property type="entry name" value="MFS_Trehalose_Transporter"/>
</dbReference>
<comment type="similarity">
    <text evidence="1">Belongs to the major facilitator superfamily. Sugar transporter (TC 2.A.1.1) family.</text>
</comment>
<dbReference type="GO" id="GO:0016020">
    <property type="term" value="C:membrane"/>
    <property type="evidence" value="ECO:0007669"/>
    <property type="project" value="TreeGrafter"/>
</dbReference>
<evidence type="ECO:0000313" key="5">
    <source>
        <dbReference type="Proteomes" id="UP000237347"/>
    </source>
</evidence>
<keyword evidence="5" id="KW-1185">Reference proteome</keyword>
<keyword evidence="2" id="KW-0813">Transport</keyword>
<reference evidence="4 5" key="1">
    <citation type="journal article" date="2018" name="Sci. Data">
        <title>The draft genome sequence of cork oak.</title>
        <authorList>
            <person name="Ramos A.M."/>
            <person name="Usie A."/>
            <person name="Barbosa P."/>
            <person name="Barros P.M."/>
            <person name="Capote T."/>
            <person name="Chaves I."/>
            <person name="Simoes F."/>
            <person name="Abreu I."/>
            <person name="Carrasquinho I."/>
            <person name="Faro C."/>
            <person name="Guimaraes J.B."/>
            <person name="Mendonca D."/>
            <person name="Nobrega F."/>
            <person name="Rodrigues L."/>
            <person name="Saibo N.J.M."/>
            <person name="Varela M.C."/>
            <person name="Egas C."/>
            <person name="Matos J."/>
            <person name="Miguel C.M."/>
            <person name="Oliveira M.M."/>
            <person name="Ricardo C.P."/>
            <person name="Goncalves S."/>
        </authorList>
    </citation>
    <scope>NUCLEOTIDE SEQUENCE [LARGE SCALE GENOMIC DNA]</scope>
    <source>
        <strain evidence="5">cv. HL8</strain>
    </source>
</reference>
<comment type="caution">
    <text evidence="4">The sequence shown here is derived from an EMBL/GenBank/DDBJ whole genome shotgun (WGS) entry which is preliminary data.</text>
</comment>
<feature type="chain" id="PRO_5043732251" evidence="3">
    <location>
        <begin position="23"/>
        <end position="104"/>
    </location>
</feature>
<gene>
    <name evidence="4" type="primary">SUGTL2_1</name>
    <name evidence="4" type="ORF">CFP56_028017</name>
</gene>
<organism evidence="4 5">
    <name type="scientific">Quercus suber</name>
    <name type="common">Cork oak</name>
    <dbReference type="NCBI Taxonomy" id="58331"/>
    <lineage>
        <taxon>Eukaryota</taxon>
        <taxon>Viridiplantae</taxon>
        <taxon>Streptophyta</taxon>
        <taxon>Embryophyta</taxon>
        <taxon>Tracheophyta</taxon>
        <taxon>Spermatophyta</taxon>
        <taxon>Magnoliopsida</taxon>
        <taxon>eudicotyledons</taxon>
        <taxon>Gunneridae</taxon>
        <taxon>Pentapetalae</taxon>
        <taxon>rosids</taxon>
        <taxon>fabids</taxon>
        <taxon>Fagales</taxon>
        <taxon>Fagaceae</taxon>
        <taxon>Quercus</taxon>
    </lineage>
</organism>
<evidence type="ECO:0000256" key="3">
    <source>
        <dbReference type="SAM" id="SignalP"/>
    </source>
</evidence>